<gene>
    <name evidence="1" type="ORF">H8K43_03950</name>
</gene>
<dbReference type="Gene3D" id="3.40.190.10">
    <property type="entry name" value="Periplasmic binding protein-like II"/>
    <property type="match status" value="2"/>
</dbReference>
<dbReference type="SUPFAM" id="SSF53850">
    <property type="entry name" value="Periplasmic binding protein-like II"/>
    <property type="match status" value="1"/>
</dbReference>
<sequence>MLTVAFLHQDVTAQPGIRLPVPVFMQEMMDAKGQAPKMTRMENFLDFAAISENLQLQPVFYPWRRAISKAANGEGLIFGMARNKQNEKNFHFSLPVHSRYFFLVTRADAQFPFHDWNDLKGKSVGVPRGAQFNEAFEAHQDKLFRLEQDSPEPLSRIYKLLFKRMDAAVFASPVKNPKMLENRLQTLREEHKGGLPQIDDVELAVLPNPLMTENLHFAIRSDKDDGVIGQLNDAILRARKAGILEDIR</sequence>
<evidence type="ECO:0000313" key="2">
    <source>
        <dbReference type="Proteomes" id="UP000654304"/>
    </source>
</evidence>
<accession>A0ABR7A1M4</accession>
<proteinExistence type="predicted"/>
<dbReference type="Proteomes" id="UP000654304">
    <property type="component" value="Unassembled WGS sequence"/>
</dbReference>
<name>A0ABR7A1M4_9BURK</name>
<keyword evidence="2" id="KW-1185">Reference proteome</keyword>
<organism evidence="1 2">
    <name type="scientific">Undibacterium curvum</name>
    <dbReference type="NCBI Taxonomy" id="2762294"/>
    <lineage>
        <taxon>Bacteria</taxon>
        <taxon>Pseudomonadati</taxon>
        <taxon>Pseudomonadota</taxon>
        <taxon>Betaproteobacteria</taxon>
        <taxon>Burkholderiales</taxon>
        <taxon>Oxalobacteraceae</taxon>
        <taxon>Undibacterium</taxon>
    </lineage>
</organism>
<protein>
    <submittedName>
        <fullName evidence="1">Transporter substrate-binding domain-containing protein</fullName>
    </submittedName>
</protein>
<dbReference type="EMBL" id="JACOGD010000002">
    <property type="protein sequence ID" value="MBC3930813.1"/>
    <property type="molecule type" value="Genomic_DNA"/>
</dbReference>
<comment type="caution">
    <text evidence="1">The sequence shown here is derived from an EMBL/GenBank/DDBJ whole genome shotgun (WGS) entry which is preliminary data.</text>
</comment>
<evidence type="ECO:0000313" key="1">
    <source>
        <dbReference type="EMBL" id="MBC3930813.1"/>
    </source>
</evidence>
<dbReference type="RefSeq" id="WP_186902664.1">
    <property type="nucleotide sequence ID" value="NZ_JACOGD010000002.1"/>
</dbReference>
<reference evidence="1 2" key="1">
    <citation type="submission" date="2020-08" db="EMBL/GenBank/DDBJ databases">
        <title>Novel species isolated from subtropical streams in China.</title>
        <authorList>
            <person name="Lu H."/>
        </authorList>
    </citation>
    <scope>NUCLEOTIDE SEQUENCE [LARGE SCALE GENOMIC DNA]</scope>
    <source>
        <strain evidence="1 2">CY22W</strain>
    </source>
</reference>